<organism evidence="1">
    <name type="scientific">Anguilla anguilla</name>
    <name type="common">European freshwater eel</name>
    <name type="synonym">Muraena anguilla</name>
    <dbReference type="NCBI Taxonomy" id="7936"/>
    <lineage>
        <taxon>Eukaryota</taxon>
        <taxon>Metazoa</taxon>
        <taxon>Chordata</taxon>
        <taxon>Craniata</taxon>
        <taxon>Vertebrata</taxon>
        <taxon>Euteleostomi</taxon>
        <taxon>Actinopterygii</taxon>
        <taxon>Neopterygii</taxon>
        <taxon>Teleostei</taxon>
        <taxon>Anguilliformes</taxon>
        <taxon>Anguillidae</taxon>
        <taxon>Anguilla</taxon>
    </lineage>
</organism>
<name>A0A0E9SSP7_ANGAN</name>
<protein>
    <submittedName>
        <fullName evidence="1">Uncharacterized protein</fullName>
    </submittedName>
</protein>
<accession>A0A0E9SSP7</accession>
<proteinExistence type="predicted"/>
<dbReference type="EMBL" id="GBXM01065019">
    <property type="protein sequence ID" value="JAH43558.1"/>
    <property type="molecule type" value="Transcribed_RNA"/>
</dbReference>
<dbReference type="AlphaFoldDB" id="A0A0E9SSP7"/>
<sequence length="52" mass="6103">MIAYQMLTTIFTFGDICHLLFKIASNTKSSLEKQGAYFWKKFWNAVLTEHDN</sequence>
<reference evidence="1" key="2">
    <citation type="journal article" date="2015" name="Fish Shellfish Immunol.">
        <title>Early steps in the European eel (Anguilla anguilla)-Vibrio vulnificus interaction in the gills: Role of the RtxA13 toxin.</title>
        <authorList>
            <person name="Callol A."/>
            <person name="Pajuelo D."/>
            <person name="Ebbesson L."/>
            <person name="Teles M."/>
            <person name="MacKenzie S."/>
            <person name="Amaro C."/>
        </authorList>
    </citation>
    <scope>NUCLEOTIDE SEQUENCE</scope>
</reference>
<reference evidence="1" key="1">
    <citation type="submission" date="2014-11" db="EMBL/GenBank/DDBJ databases">
        <authorList>
            <person name="Amaro Gonzalez C."/>
        </authorList>
    </citation>
    <scope>NUCLEOTIDE SEQUENCE</scope>
</reference>
<evidence type="ECO:0000313" key="1">
    <source>
        <dbReference type="EMBL" id="JAH43558.1"/>
    </source>
</evidence>